<reference evidence="11" key="1">
    <citation type="submission" date="2012-03" db="EMBL/GenBank/DDBJ databases">
        <title>Complete sequence of chromosome of Deinococcus peraridilitoris DSM 19664.</title>
        <authorList>
            <person name="Lucas S."/>
            <person name="Copeland A."/>
            <person name="Lapidus A."/>
            <person name="Glavina del Rio T."/>
            <person name="Dalin E."/>
            <person name="Tice H."/>
            <person name="Bruce D."/>
            <person name="Goodwin L."/>
            <person name="Pitluck S."/>
            <person name="Peters L."/>
            <person name="Mikhailova N."/>
            <person name="Lu M."/>
            <person name="Kyrpides N."/>
            <person name="Mavromatis K."/>
            <person name="Ivanova N."/>
            <person name="Brettin T."/>
            <person name="Detter J.C."/>
            <person name="Han C."/>
            <person name="Larimer F."/>
            <person name="Land M."/>
            <person name="Hauser L."/>
            <person name="Markowitz V."/>
            <person name="Cheng J.-F."/>
            <person name="Hugenholtz P."/>
            <person name="Woyke T."/>
            <person name="Wu D."/>
            <person name="Pukall R."/>
            <person name="Steenblock K."/>
            <person name="Brambilla E."/>
            <person name="Klenk H.-P."/>
            <person name="Eisen J.A."/>
        </authorList>
    </citation>
    <scope>NUCLEOTIDE SEQUENCE [LARGE SCALE GENOMIC DNA]</scope>
    <source>
        <strain evidence="11">DSM 19664 / LMG 22246 / CIP 109416 / KR-200</strain>
    </source>
</reference>
<dbReference type="PATRIC" id="fig|937777.3.peg.2319"/>
<evidence type="ECO:0000256" key="5">
    <source>
        <dbReference type="ARBA" id="ARBA00022573"/>
    </source>
</evidence>
<keyword evidence="11" id="KW-1185">Reference proteome</keyword>
<dbReference type="RefSeq" id="WP_015236099.1">
    <property type="nucleotide sequence ID" value="NC_019793.1"/>
</dbReference>
<dbReference type="GO" id="GO:0005886">
    <property type="term" value="C:plasma membrane"/>
    <property type="evidence" value="ECO:0007669"/>
    <property type="project" value="UniProtKB-SubCell"/>
</dbReference>
<dbReference type="AlphaFoldDB" id="L0A3N5"/>
<evidence type="ECO:0000256" key="7">
    <source>
        <dbReference type="ARBA" id="ARBA00022989"/>
    </source>
</evidence>
<comment type="pathway">
    <text evidence="2 9">Cofactor biosynthesis; adenosylcobalamin biosynthesis.</text>
</comment>
<organism evidence="10 11">
    <name type="scientific">Deinococcus peraridilitoris (strain DSM 19664 / LMG 22246 / CIP 109416 / KR-200)</name>
    <dbReference type="NCBI Taxonomy" id="937777"/>
    <lineage>
        <taxon>Bacteria</taxon>
        <taxon>Thermotogati</taxon>
        <taxon>Deinococcota</taxon>
        <taxon>Deinococci</taxon>
        <taxon>Deinococcales</taxon>
        <taxon>Deinococcaceae</taxon>
        <taxon>Deinococcus</taxon>
    </lineage>
</organism>
<evidence type="ECO:0000256" key="6">
    <source>
        <dbReference type="ARBA" id="ARBA00022692"/>
    </source>
</evidence>
<evidence type="ECO:0000256" key="3">
    <source>
        <dbReference type="ARBA" id="ARBA00006263"/>
    </source>
</evidence>
<dbReference type="OrthoDB" id="9811967at2"/>
<keyword evidence="4 9" id="KW-1003">Cell membrane</keyword>
<accession>L0A3N5</accession>
<evidence type="ECO:0000313" key="10">
    <source>
        <dbReference type="EMBL" id="AFZ67797.1"/>
    </source>
</evidence>
<keyword evidence="7 9" id="KW-1133">Transmembrane helix</keyword>
<comment type="function">
    <text evidence="9">Converts cobyric acid to cobinamide by the addition of aminopropanol on the F carboxylic group.</text>
</comment>
<dbReference type="PANTHER" id="PTHR34308">
    <property type="entry name" value="COBALAMIN BIOSYNTHESIS PROTEIN CBIB"/>
    <property type="match status" value="1"/>
</dbReference>
<protein>
    <recommendedName>
        <fullName evidence="9">Cobalamin biosynthesis protein CobD</fullName>
    </recommendedName>
</protein>
<evidence type="ECO:0000256" key="9">
    <source>
        <dbReference type="HAMAP-Rule" id="MF_00024"/>
    </source>
</evidence>
<keyword evidence="8 9" id="KW-0472">Membrane</keyword>
<dbReference type="EMBL" id="CP003382">
    <property type="protein sequence ID" value="AFZ67797.1"/>
    <property type="molecule type" value="Genomic_DNA"/>
</dbReference>
<dbReference type="GO" id="GO:0048472">
    <property type="term" value="F:threonine-phosphate decarboxylase activity"/>
    <property type="evidence" value="ECO:0007669"/>
    <property type="project" value="InterPro"/>
</dbReference>
<dbReference type="HAMAP" id="MF_00024">
    <property type="entry name" value="CobD_CbiB"/>
    <property type="match status" value="1"/>
</dbReference>
<dbReference type="InterPro" id="IPR004485">
    <property type="entry name" value="Cobalamin_biosynth_CobD/CbiB"/>
</dbReference>
<dbReference type="STRING" id="937777.Deipe_2317"/>
<dbReference type="UniPathway" id="UPA00148"/>
<dbReference type="Pfam" id="PF03186">
    <property type="entry name" value="CobD_Cbib"/>
    <property type="match status" value="1"/>
</dbReference>
<proteinExistence type="inferred from homology"/>
<keyword evidence="5 9" id="KW-0169">Cobalamin biosynthesis</keyword>
<evidence type="ECO:0000256" key="4">
    <source>
        <dbReference type="ARBA" id="ARBA00022475"/>
    </source>
</evidence>
<comment type="subcellular location">
    <subcellularLocation>
        <location evidence="1 9">Cell membrane</location>
        <topology evidence="1 9">Multi-pass membrane protein</topology>
    </subcellularLocation>
</comment>
<dbReference type="KEGG" id="dpd:Deipe_2317"/>
<dbReference type="HOGENOM" id="CLU_054212_0_2_0"/>
<dbReference type="eggNOG" id="COG1270">
    <property type="taxonomic scope" value="Bacteria"/>
</dbReference>
<dbReference type="NCBIfam" id="TIGR00380">
    <property type="entry name" value="cobal_cbiB"/>
    <property type="match status" value="1"/>
</dbReference>
<dbReference type="GO" id="GO:0015420">
    <property type="term" value="F:ABC-type vitamin B12 transporter activity"/>
    <property type="evidence" value="ECO:0007669"/>
    <property type="project" value="UniProtKB-UniRule"/>
</dbReference>
<gene>
    <name evidence="9" type="primary">cobD</name>
    <name evidence="10" type="ordered locus">Deipe_2317</name>
</gene>
<sequence length="302" mass="31774">MSVPLAVLLDLTLGEPPAKVHPVVLMGNYLQFARRRWQARGARGQLLQGAAWWALGAAGSYAFGRGAQGAVKALPRPLRDLALAALLKPTFSARGLFRAVGEVERPLRAGDLAQARQMLSWHLVSRDTGDLMEEEVAGAALESLFENLSDSVVGPLLAFQLGGLGLAYLYRFANTADAMWGYRTPELEWNGKVAARADDALNLLPARVSALLILLGTRVTGEDAARATRVWRADAHLTSSPNAGHPMSVAAGALGVRLDKRGHYILNAAGRAPQAGDLAGGLRLAAAALALGAVLLIGGGRA</sequence>
<dbReference type="GO" id="GO:0009236">
    <property type="term" value="P:cobalamin biosynthetic process"/>
    <property type="evidence" value="ECO:0007669"/>
    <property type="project" value="UniProtKB-UniRule"/>
</dbReference>
<evidence type="ECO:0000313" key="11">
    <source>
        <dbReference type="Proteomes" id="UP000010467"/>
    </source>
</evidence>
<dbReference type="PANTHER" id="PTHR34308:SF1">
    <property type="entry name" value="COBALAMIN BIOSYNTHESIS PROTEIN CBIB"/>
    <property type="match status" value="1"/>
</dbReference>
<evidence type="ECO:0000256" key="2">
    <source>
        <dbReference type="ARBA" id="ARBA00004953"/>
    </source>
</evidence>
<name>L0A3N5_DEIPD</name>
<evidence type="ECO:0000256" key="1">
    <source>
        <dbReference type="ARBA" id="ARBA00004651"/>
    </source>
</evidence>
<evidence type="ECO:0000256" key="8">
    <source>
        <dbReference type="ARBA" id="ARBA00023136"/>
    </source>
</evidence>
<dbReference type="Proteomes" id="UP000010467">
    <property type="component" value="Chromosome"/>
</dbReference>
<comment type="similarity">
    <text evidence="3 9">Belongs to the CobD/CbiB family.</text>
</comment>
<keyword evidence="6 9" id="KW-0812">Transmembrane</keyword>